<dbReference type="STRING" id="914150.TQ33_0476"/>
<dbReference type="PRINTS" id="PR00344">
    <property type="entry name" value="BCTRLSENSOR"/>
</dbReference>
<evidence type="ECO:0000256" key="16">
    <source>
        <dbReference type="ARBA" id="ARBA00023136"/>
    </source>
</evidence>
<dbReference type="InterPro" id="IPR013767">
    <property type="entry name" value="PAS_fold"/>
</dbReference>
<dbReference type="InterPro" id="IPR005467">
    <property type="entry name" value="His_kinase_dom"/>
</dbReference>
<keyword evidence="12 21" id="KW-0418">Kinase</keyword>
<dbReference type="EMBL" id="CP010975">
    <property type="protein sequence ID" value="AKE51461.1"/>
    <property type="molecule type" value="Genomic_DNA"/>
</dbReference>
<sequence>MWTNRYWQAEFWTLAFIIVVMGLIGSLFDRAAACIAVIIFGYLVWNLIQLSRLYKWLVKSRALYPPSAPGIWGEIFNHLYVLQRKNRKELKKLKGIISEFRASTSALREGALIISNQGEIRWFNKASEKLLGLKASTDIGQRLFNLLRHPSFIEYEQARDYEKPLTIHSPADESLILNIHITPYNNDQRLVMIRDVTERYRLERVRQDFVANVSHELRTPLTVINGYLEVLDPDMYPELSKVEKPLQMMRQQALNMGHLVDDLLLLSRLDAKEPSLGGKPQLIDINIMLDSICAEARVLSGEKSQTILFHSHSSATLTGSEKQLRSAFSNLVFNAVRYTQQEGRIDIFWKETQNHLVMTVKDNGPGIEQEHIPRLTERFYRVDSGRNRSQGGTGLGLAIVKHVLEMHDGYLEVDSTVGKGSEFSCYFPKSS</sequence>
<keyword evidence="22" id="KW-1185">Reference proteome</keyword>
<dbReference type="PANTHER" id="PTHR45453:SF1">
    <property type="entry name" value="PHOSPHATE REGULON SENSOR PROTEIN PHOR"/>
    <property type="match status" value="1"/>
</dbReference>
<organism evidence="21 22">
    <name type="scientific">Kangiella geojedonensis</name>
    <dbReference type="NCBI Taxonomy" id="914150"/>
    <lineage>
        <taxon>Bacteria</taxon>
        <taxon>Pseudomonadati</taxon>
        <taxon>Pseudomonadota</taxon>
        <taxon>Gammaproteobacteria</taxon>
        <taxon>Kangiellales</taxon>
        <taxon>Kangiellaceae</taxon>
        <taxon>Kangiella</taxon>
    </lineage>
</organism>
<dbReference type="CDD" id="cd00082">
    <property type="entry name" value="HisKA"/>
    <property type="match status" value="1"/>
</dbReference>
<evidence type="ECO:0000313" key="21">
    <source>
        <dbReference type="EMBL" id="AKE51461.1"/>
    </source>
</evidence>
<dbReference type="InterPro" id="IPR014310">
    <property type="entry name" value="Sig_transdc_His_kinase_PhoR"/>
</dbReference>
<evidence type="ECO:0000256" key="17">
    <source>
        <dbReference type="ARBA" id="ARBA00025207"/>
    </source>
</evidence>
<gene>
    <name evidence="21" type="ORF">TQ33_0476</name>
</gene>
<dbReference type="HOGENOM" id="CLU_000445_89_2_6"/>
<dbReference type="PROSITE" id="PS50112">
    <property type="entry name" value="PAS"/>
    <property type="match status" value="1"/>
</dbReference>
<dbReference type="PATRIC" id="fig|914150.5.peg.482"/>
<dbReference type="InterPro" id="IPR036097">
    <property type="entry name" value="HisK_dim/P_sf"/>
</dbReference>
<feature type="domain" description="PAS" evidence="20">
    <location>
        <begin position="96"/>
        <end position="151"/>
    </location>
</feature>
<evidence type="ECO:0000256" key="10">
    <source>
        <dbReference type="ARBA" id="ARBA00022692"/>
    </source>
</evidence>
<keyword evidence="16 18" id="KW-0472">Membrane</keyword>
<dbReference type="GO" id="GO:0005524">
    <property type="term" value="F:ATP binding"/>
    <property type="evidence" value="ECO:0007669"/>
    <property type="project" value="UniProtKB-KW"/>
</dbReference>
<reference evidence="21 22" key="1">
    <citation type="submission" date="2015-02" db="EMBL/GenBank/DDBJ databases">
        <title>Complete genome sequence of Kangiella geojedonensis strain YCS-5T.</title>
        <authorList>
            <person name="Kim K.M."/>
        </authorList>
    </citation>
    <scope>NUCLEOTIDE SEQUENCE [LARGE SCALE GENOMIC DNA]</scope>
    <source>
        <strain evidence="21 22">YCS-5</strain>
    </source>
</reference>
<keyword evidence="5" id="KW-0813">Transport</keyword>
<dbReference type="SMART" id="SM00091">
    <property type="entry name" value="PAS"/>
    <property type="match status" value="1"/>
</dbReference>
<dbReference type="NCBIfam" id="NF008235">
    <property type="entry name" value="PRK11006.1"/>
    <property type="match status" value="1"/>
</dbReference>
<evidence type="ECO:0000259" key="20">
    <source>
        <dbReference type="PROSITE" id="PS50112"/>
    </source>
</evidence>
<dbReference type="InterPro" id="IPR036890">
    <property type="entry name" value="HATPase_C_sf"/>
</dbReference>
<evidence type="ECO:0000256" key="6">
    <source>
        <dbReference type="ARBA" id="ARBA00022475"/>
    </source>
</evidence>
<dbReference type="GO" id="GO:0000155">
    <property type="term" value="F:phosphorelay sensor kinase activity"/>
    <property type="evidence" value="ECO:0007669"/>
    <property type="project" value="InterPro"/>
</dbReference>
<dbReference type="CDD" id="cd00130">
    <property type="entry name" value="PAS"/>
    <property type="match status" value="1"/>
</dbReference>
<dbReference type="InterPro" id="IPR035965">
    <property type="entry name" value="PAS-like_dom_sf"/>
</dbReference>
<evidence type="ECO:0000256" key="7">
    <source>
        <dbReference type="ARBA" id="ARBA00022553"/>
    </source>
</evidence>
<evidence type="ECO:0000256" key="8">
    <source>
        <dbReference type="ARBA" id="ARBA00022592"/>
    </source>
</evidence>
<evidence type="ECO:0000256" key="2">
    <source>
        <dbReference type="ARBA" id="ARBA00004236"/>
    </source>
</evidence>
<evidence type="ECO:0000256" key="4">
    <source>
        <dbReference type="ARBA" id="ARBA00019665"/>
    </source>
</evidence>
<dbReference type="InterPro" id="IPR000014">
    <property type="entry name" value="PAS"/>
</dbReference>
<evidence type="ECO:0000256" key="14">
    <source>
        <dbReference type="ARBA" id="ARBA00022989"/>
    </source>
</evidence>
<evidence type="ECO:0000256" key="5">
    <source>
        <dbReference type="ARBA" id="ARBA00022448"/>
    </source>
</evidence>
<dbReference type="InterPro" id="IPR050351">
    <property type="entry name" value="BphY/WalK/GraS-like"/>
</dbReference>
<name>A0A0F6RBU2_9GAMM</name>
<comment type="catalytic activity">
    <reaction evidence="1">
        <text>ATP + protein L-histidine = ADP + protein N-phospho-L-histidine.</text>
        <dbReference type="EC" id="2.7.13.3"/>
    </reaction>
</comment>
<protein>
    <recommendedName>
        <fullName evidence="4">Phosphate regulon sensor protein PhoR</fullName>
        <ecNumber evidence="3">2.7.13.3</ecNumber>
    </recommendedName>
</protein>
<dbReference type="SMART" id="SM00387">
    <property type="entry name" value="HATPase_c"/>
    <property type="match status" value="1"/>
</dbReference>
<dbReference type="GO" id="GO:0006817">
    <property type="term" value="P:phosphate ion transport"/>
    <property type="evidence" value="ECO:0007669"/>
    <property type="project" value="UniProtKB-KW"/>
</dbReference>
<dbReference type="FunFam" id="1.10.287.130:FF:000008">
    <property type="entry name" value="Two-component sensor histidine kinase"/>
    <property type="match status" value="1"/>
</dbReference>
<dbReference type="PROSITE" id="PS50109">
    <property type="entry name" value="HIS_KIN"/>
    <property type="match status" value="1"/>
</dbReference>
<evidence type="ECO:0000256" key="9">
    <source>
        <dbReference type="ARBA" id="ARBA00022679"/>
    </source>
</evidence>
<dbReference type="InterPro" id="IPR003661">
    <property type="entry name" value="HisK_dim/P_dom"/>
</dbReference>
<dbReference type="GO" id="GO:0016036">
    <property type="term" value="P:cellular response to phosphate starvation"/>
    <property type="evidence" value="ECO:0007669"/>
    <property type="project" value="TreeGrafter"/>
</dbReference>
<dbReference type="KEGG" id="kge:TQ33_0476"/>
<evidence type="ECO:0000256" key="15">
    <source>
        <dbReference type="ARBA" id="ARBA00023012"/>
    </source>
</evidence>
<keyword evidence="9" id="KW-0808">Transferase</keyword>
<keyword evidence="15" id="KW-0902">Two-component regulatory system</keyword>
<evidence type="ECO:0000259" key="19">
    <source>
        <dbReference type="PROSITE" id="PS50109"/>
    </source>
</evidence>
<dbReference type="FunFam" id="3.30.565.10:FF:000032">
    <property type="entry name" value="Phosphate regulon sensor histidine kinase PhoR"/>
    <property type="match status" value="1"/>
</dbReference>
<dbReference type="OrthoDB" id="9813151at2"/>
<dbReference type="SUPFAM" id="SSF55785">
    <property type="entry name" value="PYP-like sensor domain (PAS domain)"/>
    <property type="match status" value="1"/>
</dbReference>
<dbReference type="InterPro" id="IPR003594">
    <property type="entry name" value="HATPase_dom"/>
</dbReference>
<dbReference type="SMART" id="SM00388">
    <property type="entry name" value="HisKA"/>
    <property type="match status" value="1"/>
</dbReference>
<keyword evidence="14 18" id="KW-1133">Transmembrane helix</keyword>
<dbReference type="Pfam" id="PF02518">
    <property type="entry name" value="HATPase_c"/>
    <property type="match status" value="1"/>
</dbReference>
<dbReference type="EC" id="2.7.13.3" evidence="3"/>
<proteinExistence type="predicted"/>
<dbReference type="NCBIfam" id="TIGR02966">
    <property type="entry name" value="phoR_proteo"/>
    <property type="match status" value="1"/>
</dbReference>
<keyword evidence="6" id="KW-1003">Cell membrane</keyword>
<feature type="transmembrane region" description="Helical" evidence="18">
    <location>
        <begin position="6"/>
        <end position="24"/>
    </location>
</feature>
<keyword evidence="7" id="KW-0597">Phosphoprotein</keyword>
<evidence type="ECO:0000256" key="11">
    <source>
        <dbReference type="ARBA" id="ARBA00022741"/>
    </source>
</evidence>
<evidence type="ECO:0000256" key="1">
    <source>
        <dbReference type="ARBA" id="ARBA00000085"/>
    </source>
</evidence>
<dbReference type="Pfam" id="PF00989">
    <property type="entry name" value="PAS"/>
    <property type="match status" value="1"/>
</dbReference>
<dbReference type="AlphaFoldDB" id="A0A0F6RBU2"/>
<dbReference type="Proteomes" id="UP000034071">
    <property type="component" value="Chromosome"/>
</dbReference>
<dbReference type="Pfam" id="PF00512">
    <property type="entry name" value="HisKA"/>
    <property type="match status" value="1"/>
</dbReference>
<evidence type="ECO:0000256" key="12">
    <source>
        <dbReference type="ARBA" id="ARBA00022777"/>
    </source>
</evidence>
<keyword evidence="13" id="KW-0067">ATP-binding</keyword>
<dbReference type="InterPro" id="IPR021766">
    <property type="entry name" value="PhoR_N"/>
</dbReference>
<dbReference type="Gene3D" id="1.10.287.130">
    <property type="match status" value="1"/>
</dbReference>
<evidence type="ECO:0000256" key="18">
    <source>
        <dbReference type="SAM" id="Phobius"/>
    </source>
</evidence>
<dbReference type="Pfam" id="PF11808">
    <property type="entry name" value="PhoR"/>
    <property type="match status" value="1"/>
</dbReference>
<dbReference type="GO" id="GO:0006355">
    <property type="term" value="P:regulation of DNA-templated transcription"/>
    <property type="evidence" value="ECO:0007669"/>
    <property type="project" value="InterPro"/>
</dbReference>
<comment type="subcellular location">
    <subcellularLocation>
        <location evidence="2">Cell membrane</location>
    </subcellularLocation>
</comment>
<dbReference type="GO" id="GO:0005886">
    <property type="term" value="C:plasma membrane"/>
    <property type="evidence" value="ECO:0007669"/>
    <property type="project" value="UniProtKB-SubCell"/>
</dbReference>
<keyword evidence="10 18" id="KW-0812">Transmembrane</keyword>
<accession>A0A0F6RBU2</accession>
<comment type="function">
    <text evidence="17">Member of the two-component regulatory system PhoR/PhoB involved in the phosphate regulon genes expression. PhoR may function as a membrane-associated protein kinase that phosphorylates PhoB in response to environmental signals.</text>
</comment>
<dbReference type="SUPFAM" id="SSF47384">
    <property type="entry name" value="Homodimeric domain of signal transducing histidine kinase"/>
    <property type="match status" value="1"/>
</dbReference>
<dbReference type="PANTHER" id="PTHR45453">
    <property type="entry name" value="PHOSPHATE REGULON SENSOR PROTEIN PHOR"/>
    <property type="match status" value="1"/>
</dbReference>
<dbReference type="InterPro" id="IPR004358">
    <property type="entry name" value="Sig_transdc_His_kin-like_C"/>
</dbReference>
<evidence type="ECO:0000256" key="3">
    <source>
        <dbReference type="ARBA" id="ARBA00012438"/>
    </source>
</evidence>
<evidence type="ECO:0000313" key="22">
    <source>
        <dbReference type="Proteomes" id="UP000034071"/>
    </source>
</evidence>
<dbReference type="Gene3D" id="3.30.450.20">
    <property type="entry name" value="PAS domain"/>
    <property type="match status" value="1"/>
</dbReference>
<dbReference type="RefSeq" id="WP_046560652.1">
    <property type="nucleotide sequence ID" value="NZ_CP010975.1"/>
</dbReference>
<keyword evidence="8" id="KW-0592">Phosphate transport</keyword>
<dbReference type="GO" id="GO:0004721">
    <property type="term" value="F:phosphoprotein phosphatase activity"/>
    <property type="evidence" value="ECO:0007669"/>
    <property type="project" value="InterPro"/>
</dbReference>
<dbReference type="SUPFAM" id="SSF55874">
    <property type="entry name" value="ATPase domain of HSP90 chaperone/DNA topoisomerase II/histidine kinase"/>
    <property type="match status" value="1"/>
</dbReference>
<dbReference type="Gene3D" id="3.30.565.10">
    <property type="entry name" value="Histidine kinase-like ATPase, C-terminal domain"/>
    <property type="match status" value="1"/>
</dbReference>
<feature type="domain" description="Histidine kinase" evidence="19">
    <location>
        <begin position="212"/>
        <end position="431"/>
    </location>
</feature>
<keyword evidence="11" id="KW-0547">Nucleotide-binding</keyword>
<evidence type="ECO:0000256" key="13">
    <source>
        <dbReference type="ARBA" id="ARBA00022840"/>
    </source>
</evidence>